<dbReference type="InParanoid" id="D8QJ44"/>
<organism evidence="2">
    <name type="scientific">Schizophyllum commune (strain H4-8 / FGSC 9210)</name>
    <name type="common">Split gill fungus</name>
    <dbReference type="NCBI Taxonomy" id="578458"/>
    <lineage>
        <taxon>Eukaryota</taxon>
        <taxon>Fungi</taxon>
        <taxon>Dikarya</taxon>
        <taxon>Basidiomycota</taxon>
        <taxon>Agaricomycotina</taxon>
        <taxon>Agaricomycetes</taxon>
        <taxon>Agaricomycetidae</taxon>
        <taxon>Agaricales</taxon>
        <taxon>Schizophyllaceae</taxon>
        <taxon>Schizophyllum</taxon>
    </lineage>
</organism>
<feature type="non-terminal residue" evidence="1">
    <location>
        <position position="256"/>
    </location>
</feature>
<dbReference type="GeneID" id="9596609"/>
<proteinExistence type="predicted"/>
<evidence type="ECO:0000313" key="2">
    <source>
        <dbReference type="Proteomes" id="UP000007431"/>
    </source>
</evidence>
<dbReference type="KEGG" id="scm:SCHCO_02716531"/>
<keyword evidence="2" id="KW-1185">Reference proteome</keyword>
<reference evidence="1 2" key="1">
    <citation type="journal article" date="2010" name="Nat. Biotechnol.">
        <title>Genome sequence of the model mushroom Schizophyllum commune.</title>
        <authorList>
            <person name="Ohm R.A."/>
            <person name="de Jong J.F."/>
            <person name="Lugones L.G."/>
            <person name="Aerts A."/>
            <person name="Kothe E."/>
            <person name="Stajich J.E."/>
            <person name="de Vries R.P."/>
            <person name="Record E."/>
            <person name="Levasseur A."/>
            <person name="Baker S.E."/>
            <person name="Bartholomew K.A."/>
            <person name="Coutinho P.M."/>
            <person name="Erdmann S."/>
            <person name="Fowler T.J."/>
            <person name="Gathman A.C."/>
            <person name="Lombard V."/>
            <person name="Henrissat B."/>
            <person name="Knabe N."/>
            <person name="Kuees U."/>
            <person name="Lilly W.W."/>
            <person name="Lindquist E."/>
            <person name="Lucas S."/>
            <person name="Magnuson J.K."/>
            <person name="Piumi F."/>
            <person name="Raudaskoski M."/>
            <person name="Salamov A."/>
            <person name="Schmutz J."/>
            <person name="Schwarze F.W.M.R."/>
            <person name="vanKuyk P.A."/>
            <person name="Horton J.S."/>
            <person name="Grigoriev I.V."/>
            <person name="Woesten H.A.B."/>
        </authorList>
    </citation>
    <scope>NUCLEOTIDE SEQUENCE [LARGE SCALE GENOMIC DNA]</scope>
    <source>
        <strain evidence="2">H4-8 / FGSC 9210</strain>
    </source>
</reference>
<dbReference type="HOGENOM" id="CLU_1086471_0_0_1"/>
<dbReference type="Proteomes" id="UP000007431">
    <property type="component" value="Unassembled WGS sequence"/>
</dbReference>
<dbReference type="VEuPathDB" id="FungiDB:SCHCODRAFT_02716531"/>
<evidence type="ECO:0000313" key="1">
    <source>
        <dbReference type="EMBL" id="EFI91935.1"/>
    </source>
</evidence>
<dbReference type="RefSeq" id="XP_003026838.1">
    <property type="nucleotide sequence ID" value="XM_003026792.1"/>
</dbReference>
<dbReference type="AlphaFoldDB" id="D8QJ44"/>
<dbReference type="OrthoDB" id="10538628at2759"/>
<sequence length="256" mass="28184">MGASAFQALCEPCAMGLWLVGTLPAWEDSLSRAYKKTGGAGVVQTVRSRSSTTSLLKAIHCRSSIRSVKRLHSTSSRSAYLFLYPRHAKPCPSANMNGIVRTNTNTSYLWRRRDMAGLGRLAWPLDWSDYSQGPLTQATEAPLAIYEGDHQHLFIMTSTVPRMSKCPRPAQTRFLCFEDFLTYNGLSTRPLHEVFASREALKADALLLTAAFIIMSRSVANADTGAVAEIDAAAAALGDIILDLHMKVYGSFAQWY</sequence>
<accession>D8QJ44</accession>
<gene>
    <name evidence="1" type="ORF">SCHCODRAFT_113876</name>
</gene>
<dbReference type="EMBL" id="GL377314">
    <property type="protein sequence ID" value="EFI91935.1"/>
    <property type="molecule type" value="Genomic_DNA"/>
</dbReference>
<name>D8QJ44_SCHCM</name>
<protein>
    <submittedName>
        <fullName evidence="1">Uncharacterized protein</fullName>
    </submittedName>
</protein>